<proteinExistence type="predicted"/>
<feature type="non-terminal residue" evidence="1">
    <location>
        <position position="117"/>
    </location>
</feature>
<name>A0ABY7E6J8_MYAAR</name>
<organism evidence="1 2">
    <name type="scientific">Mya arenaria</name>
    <name type="common">Soft-shell clam</name>
    <dbReference type="NCBI Taxonomy" id="6604"/>
    <lineage>
        <taxon>Eukaryota</taxon>
        <taxon>Metazoa</taxon>
        <taxon>Spiralia</taxon>
        <taxon>Lophotrochozoa</taxon>
        <taxon>Mollusca</taxon>
        <taxon>Bivalvia</taxon>
        <taxon>Autobranchia</taxon>
        <taxon>Heteroconchia</taxon>
        <taxon>Euheterodonta</taxon>
        <taxon>Imparidentia</taxon>
        <taxon>Neoheterodontei</taxon>
        <taxon>Myida</taxon>
        <taxon>Myoidea</taxon>
        <taxon>Myidae</taxon>
        <taxon>Mya</taxon>
    </lineage>
</organism>
<keyword evidence="2" id="KW-1185">Reference proteome</keyword>
<sequence>TEFNQQRAGVNGIAIKDGKRVTFSVRGYDVVGANAEDNVTVWIDTSPPIIENLWLTRGDIVNISVHNVTRLADMTIEWDVFDVHSGLYEISWRLFDNFSNTDVVYGHSYEYPQHESN</sequence>
<dbReference type="PANTHER" id="PTHR16897:SF2">
    <property type="entry name" value="OS03G0226600 PROTEIN"/>
    <property type="match status" value="1"/>
</dbReference>
<dbReference type="Proteomes" id="UP001164746">
    <property type="component" value="Chromosome 5"/>
</dbReference>
<protein>
    <submittedName>
        <fullName evidence="1">Uncharacterized protein</fullName>
    </submittedName>
</protein>
<feature type="non-terminal residue" evidence="1">
    <location>
        <position position="1"/>
    </location>
</feature>
<evidence type="ECO:0000313" key="2">
    <source>
        <dbReference type="Proteomes" id="UP001164746"/>
    </source>
</evidence>
<dbReference type="PANTHER" id="PTHR16897">
    <property type="entry name" value="OS10G0105400 PROTEIN"/>
    <property type="match status" value="1"/>
</dbReference>
<gene>
    <name evidence="1" type="ORF">MAR_019791</name>
</gene>
<dbReference type="EMBL" id="CP111016">
    <property type="protein sequence ID" value="WAR04422.1"/>
    <property type="molecule type" value="Genomic_DNA"/>
</dbReference>
<evidence type="ECO:0000313" key="1">
    <source>
        <dbReference type="EMBL" id="WAR04422.1"/>
    </source>
</evidence>
<accession>A0ABY7E6J8</accession>
<reference evidence="1" key="1">
    <citation type="submission" date="2022-11" db="EMBL/GenBank/DDBJ databases">
        <title>Centuries of genome instability and evolution in soft-shell clam transmissible cancer (bioRxiv).</title>
        <authorList>
            <person name="Hart S.F.M."/>
            <person name="Yonemitsu M.A."/>
            <person name="Giersch R.M."/>
            <person name="Beal B.F."/>
            <person name="Arriagada G."/>
            <person name="Davis B.W."/>
            <person name="Ostrander E.A."/>
            <person name="Goff S.P."/>
            <person name="Metzger M.J."/>
        </authorList>
    </citation>
    <scope>NUCLEOTIDE SEQUENCE</scope>
    <source>
        <strain evidence="1">MELC-2E11</strain>
        <tissue evidence="1">Siphon/mantle</tissue>
    </source>
</reference>